<dbReference type="Gene3D" id="1.20.1740.10">
    <property type="entry name" value="Amino acid/polyamine transporter I"/>
    <property type="match status" value="1"/>
</dbReference>
<feature type="transmembrane region" description="Helical" evidence="8">
    <location>
        <begin position="309"/>
        <end position="326"/>
    </location>
</feature>
<dbReference type="EMBL" id="BHYK01000034">
    <property type="protein sequence ID" value="GCD12463.1"/>
    <property type="molecule type" value="Genomic_DNA"/>
</dbReference>
<keyword evidence="7 8" id="KW-0472">Membrane</keyword>
<organism evidence="9 10">
    <name type="scientific">Clostridium tagluense</name>
    <dbReference type="NCBI Taxonomy" id="360422"/>
    <lineage>
        <taxon>Bacteria</taxon>
        <taxon>Bacillati</taxon>
        <taxon>Bacillota</taxon>
        <taxon>Clostridia</taxon>
        <taxon>Eubacteriales</taxon>
        <taxon>Clostridiaceae</taxon>
        <taxon>Clostridium</taxon>
    </lineage>
</organism>
<evidence type="ECO:0000256" key="2">
    <source>
        <dbReference type="ARBA" id="ARBA00007998"/>
    </source>
</evidence>
<dbReference type="GO" id="GO:0016020">
    <property type="term" value="C:membrane"/>
    <property type="evidence" value="ECO:0007669"/>
    <property type="project" value="UniProtKB-SubCell"/>
</dbReference>
<keyword evidence="6 8" id="KW-1133">Transmembrane helix</keyword>
<evidence type="ECO:0000313" key="10">
    <source>
        <dbReference type="Proteomes" id="UP000287872"/>
    </source>
</evidence>
<dbReference type="NCBIfam" id="TIGR00912">
    <property type="entry name" value="2A0309"/>
    <property type="match status" value="1"/>
</dbReference>
<comment type="caution">
    <text evidence="9">The sequence shown here is derived from an EMBL/GenBank/DDBJ whole genome shotgun (WGS) entry which is preliminary data.</text>
</comment>
<feature type="transmembrane region" description="Helical" evidence="8">
    <location>
        <begin position="12"/>
        <end position="33"/>
    </location>
</feature>
<dbReference type="Pfam" id="PF03845">
    <property type="entry name" value="Spore_permease"/>
    <property type="match status" value="1"/>
</dbReference>
<feature type="transmembrane region" description="Helical" evidence="8">
    <location>
        <begin position="45"/>
        <end position="66"/>
    </location>
</feature>
<evidence type="ECO:0000313" key="9">
    <source>
        <dbReference type="EMBL" id="GCD12463.1"/>
    </source>
</evidence>
<evidence type="ECO:0000256" key="5">
    <source>
        <dbReference type="ARBA" id="ARBA00022692"/>
    </source>
</evidence>
<dbReference type="RefSeq" id="WP_207669510.1">
    <property type="nucleotide sequence ID" value="NZ_BHYK01000034.1"/>
</dbReference>
<evidence type="ECO:0000256" key="3">
    <source>
        <dbReference type="ARBA" id="ARBA00022448"/>
    </source>
</evidence>
<feature type="transmembrane region" description="Helical" evidence="8">
    <location>
        <begin position="86"/>
        <end position="111"/>
    </location>
</feature>
<keyword evidence="4" id="KW-0309">Germination</keyword>
<evidence type="ECO:0000256" key="8">
    <source>
        <dbReference type="SAM" id="Phobius"/>
    </source>
</evidence>
<gene>
    <name evidence="9" type="primary">gerAB3_3</name>
    <name evidence="9" type="ORF">Ctaglu_40860</name>
</gene>
<dbReference type="Proteomes" id="UP000287872">
    <property type="component" value="Unassembled WGS sequence"/>
</dbReference>
<feature type="transmembrane region" description="Helical" evidence="8">
    <location>
        <begin position="218"/>
        <end position="240"/>
    </location>
</feature>
<keyword evidence="3" id="KW-0813">Transport</keyword>
<dbReference type="AlphaFoldDB" id="A0A401USE3"/>
<comment type="similarity">
    <text evidence="2">Belongs to the amino acid-polyamine-organocation (APC) superfamily. Spore germination protein (SGP) (TC 2.A.3.9) family.</text>
</comment>
<feature type="transmembrane region" description="Helical" evidence="8">
    <location>
        <begin position="277"/>
        <end position="297"/>
    </location>
</feature>
<evidence type="ECO:0000256" key="7">
    <source>
        <dbReference type="ARBA" id="ARBA00023136"/>
    </source>
</evidence>
<feature type="transmembrane region" description="Helical" evidence="8">
    <location>
        <begin position="117"/>
        <end position="140"/>
    </location>
</feature>
<protein>
    <submittedName>
        <fullName evidence="9">Germination protein</fullName>
    </submittedName>
</protein>
<keyword evidence="5 8" id="KW-0812">Transmembrane</keyword>
<dbReference type="GO" id="GO:0009847">
    <property type="term" value="P:spore germination"/>
    <property type="evidence" value="ECO:0007669"/>
    <property type="project" value="InterPro"/>
</dbReference>
<dbReference type="PANTHER" id="PTHR34975">
    <property type="entry name" value="SPORE GERMINATION PROTEIN A2"/>
    <property type="match status" value="1"/>
</dbReference>
<name>A0A401USE3_9CLOT</name>
<reference evidence="9 10" key="1">
    <citation type="submission" date="2018-11" db="EMBL/GenBank/DDBJ databases">
        <title>Genome sequencing and assembly of Clostridium tagluense strain A121.</title>
        <authorList>
            <person name="Murakami T."/>
            <person name="Segawa T."/>
            <person name="Shcherbakova V.A."/>
            <person name="Mori H."/>
            <person name="Yoshimura Y."/>
        </authorList>
    </citation>
    <scope>NUCLEOTIDE SEQUENCE [LARGE SCALE GENOMIC DNA]</scope>
    <source>
        <strain evidence="9 10">A121</strain>
    </source>
</reference>
<evidence type="ECO:0000256" key="4">
    <source>
        <dbReference type="ARBA" id="ARBA00022544"/>
    </source>
</evidence>
<comment type="subcellular location">
    <subcellularLocation>
        <location evidence="1">Membrane</location>
        <topology evidence="1">Multi-pass membrane protein</topology>
    </subcellularLocation>
</comment>
<sequence>MQEGASKKQNYLSVSQFALIIFGSIVGVGVLSLPNAVVKVAHQDGWISTLIGGIYPLYIVIVANYISKKFPSDSILILSKKFFGKILGSIFNLIFATYFIFIASMVASYYTNLMRNYIMGFLTPFKIIAILFICVIYVASRGVKVIGRISEISFYFTIILLLSTVVALRDANMINISPIFGSGISSIIKGTVKSAFSYGGAEIILIIYPFLKEKNKMLVSSLISVAIGIVLYVWSVFITTYYLGPDIVSKNYWSLLLVMGSVTVSVINNYKYIFMTFWSLIAFSSMSINGYASIYILKDFRKKMEMKKIYFLIYPLLVYLAVIYGNEIGRQNISENIMPCYIIFNLLYMTAIAVFIFFKEGGKA</sequence>
<feature type="transmembrane region" description="Helical" evidence="8">
    <location>
        <begin position="338"/>
        <end position="358"/>
    </location>
</feature>
<dbReference type="PANTHER" id="PTHR34975:SF2">
    <property type="entry name" value="SPORE GERMINATION PROTEIN A2"/>
    <property type="match status" value="1"/>
</dbReference>
<accession>A0A401USE3</accession>
<proteinExistence type="inferred from homology"/>
<feature type="transmembrane region" description="Helical" evidence="8">
    <location>
        <begin position="195"/>
        <end position="211"/>
    </location>
</feature>
<evidence type="ECO:0000256" key="1">
    <source>
        <dbReference type="ARBA" id="ARBA00004141"/>
    </source>
</evidence>
<dbReference type="InterPro" id="IPR004761">
    <property type="entry name" value="Spore_GerAB"/>
</dbReference>
<keyword evidence="10" id="KW-1185">Reference proteome</keyword>
<feature type="transmembrane region" description="Helical" evidence="8">
    <location>
        <begin position="152"/>
        <end position="168"/>
    </location>
</feature>
<evidence type="ECO:0000256" key="6">
    <source>
        <dbReference type="ARBA" id="ARBA00022989"/>
    </source>
</evidence>